<sequence>MNVDQTQFRAAVLDPARTVPDGLIDPEGRRAGKRFDVYRNNVVVSLSKALAEAFPVICKLIGDSNFSILAGHFVRQHPPESPLIAFYGSAMPEFLAGFEPLRNLGYLPDVARLELALRESYHAADGTSFDPVILQDLPPERLLAARFTLAPALRLVSSDWPIAAIWHFNTTDGPKPEMTQEAALVTRPGFDPVVTALSPAGAAFVEALTSGETFGTAVEAATAIDPEFDLTPTLGALVSGGALTAIIED</sequence>
<dbReference type="RefSeq" id="WP_106203879.1">
    <property type="nucleotide sequence ID" value="NZ_PVTD01000002.1"/>
</dbReference>
<dbReference type="Gene3D" id="1.10.150.690">
    <property type="entry name" value="DUF2063"/>
    <property type="match status" value="1"/>
</dbReference>
<keyword evidence="2" id="KW-0238">DNA-binding</keyword>
<keyword evidence="3" id="KW-1185">Reference proteome</keyword>
<name>A0A2T0RUU5_9RHOB</name>
<dbReference type="OrthoDB" id="4146344at2"/>
<dbReference type="EMBL" id="PVTD01000002">
    <property type="protein sequence ID" value="PRY24934.1"/>
    <property type="molecule type" value="Genomic_DNA"/>
</dbReference>
<evidence type="ECO:0000259" key="1">
    <source>
        <dbReference type="Pfam" id="PF09836"/>
    </source>
</evidence>
<dbReference type="Pfam" id="PF09836">
    <property type="entry name" value="DUF2063"/>
    <property type="match status" value="1"/>
</dbReference>
<evidence type="ECO:0000313" key="2">
    <source>
        <dbReference type="EMBL" id="PRY24934.1"/>
    </source>
</evidence>
<dbReference type="Proteomes" id="UP000239480">
    <property type="component" value="Unassembled WGS sequence"/>
</dbReference>
<reference evidence="2 3" key="1">
    <citation type="submission" date="2018-03" db="EMBL/GenBank/DDBJ databases">
        <title>Genomic Encyclopedia of Archaeal and Bacterial Type Strains, Phase II (KMG-II): from individual species to whole genera.</title>
        <authorList>
            <person name="Goeker M."/>
        </authorList>
    </citation>
    <scope>NUCLEOTIDE SEQUENCE [LARGE SCALE GENOMIC DNA]</scope>
    <source>
        <strain evidence="2 3">DSM 29328</strain>
    </source>
</reference>
<organism evidence="2 3">
    <name type="scientific">Aliiruegeria haliotis</name>
    <dbReference type="NCBI Taxonomy" id="1280846"/>
    <lineage>
        <taxon>Bacteria</taxon>
        <taxon>Pseudomonadati</taxon>
        <taxon>Pseudomonadota</taxon>
        <taxon>Alphaproteobacteria</taxon>
        <taxon>Rhodobacterales</taxon>
        <taxon>Roseobacteraceae</taxon>
        <taxon>Aliiruegeria</taxon>
    </lineage>
</organism>
<dbReference type="InterPro" id="IPR018640">
    <property type="entry name" value="DUF2063"/>
</dbReference>
<gene>
    <name evidence="2" type="ORF">CLV78_102107</name>
</gene>
<dbReference type="AlphaFoldDB" id="A0A2T0RUU5"/>
<protein>
    <submittedName>
        <fullName evidence="2">Putative DNA-binding protein</fullName>
    </submittedName>
</protein>
<evidence type="ECO:0000313" key="3">
    <source>
        <dbReference type="Proteomes" id="UP000239480"/>
    </source>
</evidence>
<accession>A0A2T0RUU5</accession>
<feature type="domain" description="Putative DNA-binding" evidence="1">
    <location>
        <begin position="5"/>
        <end position="95"/>
    </location>
</feature>
<dbReference type="InterPro" id="IPR044922">
    <property type="entry name" value="DUF2063_N_sf"/>
</dbReference>
<dbReference type="GO" id="GO:0003677">
    <property type="term" value="F:DNA binding"/>
    <property type="evidence" value="ECO:0007669"/>
    <property type="project" value="UniProtKB-KW"/>
</dbReference>
<proteinExistence type="predicted"/>
<comment type="caution">
    <text evidence="2">The sequence shown here is derived from an EMBL/GenBank/DDBJ whole genome shotgun (WGS) entry which is preliminary data.</text>
</comment>